<dbReference type="GeneID" id="81403387"/>
<dbReference type="CDD" id="cd20273">
    <property type="entry name" value="Complex1_LYR_unchar"/>
    <property type="match status" value="1"/>
</dbReference>
<dbReference type="EMBL" id="JAPQKL010000003">
    <property type="protein sequence ID" value="KAJ5138625.1"/>
    <property type="molecule type" value="Genomic_DNA"/>
</dbReference>
<name>A0A9W9H4Q7_9EURO</name>
<reference evidence="3" key="1">
    <citation type="submission" date="2022-11" db="EMBL/GenBank/DDBJ databases">
        <authorList>
            <person name="Petersen C."/>
        </authorList>
    </citation>
    <scope>NUCLEOTIDE SEQUENCE</scope>
    <source>
        <strain evidence="3">IBT 22155</strain>
    </source>
</reference>
<dbReference type="Pfam" id="PF05347">
    <property type="entry name" value="Complex1_LYR"/>
    <property type="match status" value="1"/>
</dbReference>
<dbReference type="InterPro" id="IPR046896">
    <property type="entry name" value="Cup1-like_N"/>
</dbReference>
<comment type="caution">
    <text evidence="3">The sequence shown here is derived from an EMBL/GenBank/DDBJ whole genome shotgun (WGS) entry which is preliminary data.</text>
</comment>
<feature type="region of interest" description="Disordered" evidence="1">
    <location>
        <begin position="104"/>
        <end position="155"/>
    </location>
</feature>
<organism evidence="3 4">
    <name type="scientific">Penicillium bovifimosum</name>
    <dbReference type="NCBI Taxonomy" id="126998"/>
    <lineage>
        <taxon>Eukaryota</taxon>
        <taxon>Fungi</taxon>
        <taxon>Dikarya</taxon>
        <taxon>Ascomycota</taxon>
        <taxon>Pezizomycotina</taxon>
        <taxon>Eurotiomycetes</taxon>
        <taxon>Eurotiomycetidae</taxon>
        <taxon>Eurotiales</taxon>
        <taxon>Aspergillaceae</taxon>
        <taxon>Penicillium</taxon>
    </lineage>
</organism>
<dbReference type="InterPro" id="IPR008011">
    <property type="entry name" value="Complex1_LYR_dom"/>
</dbReference>
<dbReference type="AlphaFoldDB" id="A0A9W9H4Q7"/>
<evidence type="ECO:0000259" key="2">
    <source>
        <dbReference type="Pfam" id="PF05347"/>
    </source>
</evidence>
<dbReference type="Proteomes" id="UP001149079">
    <property type="component" value="Unassembled WGS sequence"/>
</dbReference>
<feature type="compositionally biased region" description="Basic and acidic residues" evidence="1">
    <location>
        <begin position="125"/>
        <end position="138"/>
    </location>
</feature>
<evidence type="ECO:0000313" key="4">
    <source>
        <dbReference type="Proteomes" id="UP001149079"/>
    </source>
</evidence>
<feature type="domain" description="Complex 1 LYR protein" evidence="2">
    <location>
        <begin position="16"/>
        <end position="73"/>
    </location>
</feature>
<gene>
    <name evidence="3" type="ORF">N7515_003473</name>
</gene>
<dbReference type="OrthoDB" id="6508832at2759"/>
<proteinExistence type="predicted"/>
<accession>A0A9W9H4Q7</accession>
<keyword evidence="4" id="KW-1185">Reference proteome</keyword>
<protein>
    <recommendedName>
        <fullName evidence="2">Complex 1 LYR protein domain-containing protein</fullName>
    </recommendedName>
</protein>
<evidence type="ECO:0000313" key="3">
    <source>
        <dbReference type="EMBL" id="KAJ5138625.1"/>
    </source>
</evidence>
<reference evidence="3" key="2">
    <citation type="journal article" date="2023" name="IMA Fungus">
        <title>Comparative genomic study of the Penicillium genus elucidates a diverse pangenome and 15 lateral gene transfer events.</title>
        <authorList>
            <person name="Petersen C."/>
            <person name="Sorensen T."/>
            <person name="Nielsen M.R."/>
            <person name="Sondergaard T.E."/>
            <person name="Sorensen J.L."/>
            <person name="Fitzpatrick D.A."/>
            <person name="Frisvad J.C."/>
            <person name="Nielsen K.L."/>
        </authorList>
    </citation>
    <scope>NUCLEOTIDE SEQUENCE</scope>
    <source>
        <strain evidence="3">IBT 22155</strain>
    </source>
</reference>
<sequence length="282" mass="32449">MHKVLVLKDSGTHRFACLALYRALLRQCGASTAEAPWLGESKPLIQQNFRKFRKLQSPSQTANALKAGYEALDLLFSAHTNQSDAHRITSLIAQAMSQREKFAALQNRSRPVPTSPKPLTPRQARKAESIRFQEETSQRHPNATSILNRPRPLGDKKRKVPVLVNARGLPFLRYKKPQPRNVSSVIRTKLERRWAWIERRDMLKLDLVFAQDEEDWDNLTNTKTEEHPTWTEHCKTALRDVNTQISQFDNNAKNLAEKMWAIVLAEKALAEEEETIQRQPTQ</sequence>
<dbReference type="RefSeq" id="XP_056523274.1">
    <property type="nucleotide sequence ID" value="XM_056664217.1"/>
</dbReference>
<evidence type="ECO:0000256" key="1">
    <source>
        <dbReference type="SAM" id="MobiDB-lite"/>
    </source>
</evidence>